<keyword evidence="2" id="KW-0479">Metal-binding</keyword>
<comment type="subcellular location">
    <subcellularLocation>
        <location evidence="1">Nucleus</location>
    </subcellularLocation>
</comment>
<evidence type="ECO:0000256" key="1">
    <source>
        <dbReference type="ARBA" id="ARBA00004123"/>
    </source>
</evidence>
<sequence>MSRKRATLSKDCLLDELEDLVDEKYFPGELLLSGGKEFTVVSSEKRGGLTLYKMEDGSKIGHRDLKRKKGLSVEDIKQIAIEDADFTDEKVWKVKESLLQNVPIRETKKFASIFNTGKPSSSAKRPPSQASDSESDSDDSPEENGGEHTPRRAPRVSGGPANRKAMEKQRIKEMKEKEKAEKKEKEREEKLRKKEEEKAKKLAEKEKKQGEKAKKNGTMDKFVKKSEANGNSPKASIFSPSKWGERRVAAGAKKLEDSWKKRDQEAFQEACAWCEKNLSAPQQKTIENPIWKFAIQKLVDKTKDKVQMKGMKWEKKAEYKAEMTEKRKEQYKAFEPKIKAWFSEDIAQDDLLLDTNRLELANAQRFECDEELLKCMEITQFFVSMRKILLWNENIGANQLRTDLHSGLAGFEKSTYKMIASLLETALQEKEHEKAAHCNARLSEFPITAHTITELVRAFFIGNTEVSWRNDHRRGADTAEPEEMEDLEKKHEEAVEQKEQEEEEDEDGEDSKEANDEDEKERYRILALFSDNLHIYEWPAEKQLDVLYSMKEVVHGLPIIREWFLRDANSDQLVAIRQKAKAIEKKIEENKQKLADLPSGEITDEMSRLETREMEKVIKKRQTVEKILDELKDEREENREEAARERDDLERIFRVVSIGSDRHLRKYYWFAYSADAGIWVQDFGTSEYEKFVLKCNEKGLADVEIPSEDLPDYVDCPFPIARATETWFKLSTEEAIRSLSTALKKSGKREKQLKRYLTNNMDDILASVRRAAPNAAAVKMAEEVEEEDEQSGENSPETDSEEAPADVTDVQNSSTGTKFTGQYASLKSMMSELLADWQLSGISKIADLPMFETRMDDAKTLEEMKPLLIELTKSIPTQMLIERFPQNIAIAKKCFSHLKMDRFVRRIEDATNSSCLHMLLAYFDARIDHQRTLPQLPCSVCHKKSAPNRKLMCKQCATVYHYSCHKPTIDRETFEEEGFKERWWCAKCTKEERRRQWAEEKAKAAEEMDAASGASSDEDEEEDEEENPRGRNAKRKANVAMRDVLEFEGVLRREPQAPPPPKKAKKEPLPIVAGPQFGQKVAARTPRSAPSTTTETTNFLWSRLSENKNM</sequence>
<evidence type="ECO:0000313" key="11">
    <source>
        <dbReference type="Proteomes" id="UP000005237"/>
    </source>
</evidence>
<proteinExistence type="predicted"/>
<dbReference type="SMART" id="SM00249">
    <property type="entry name" value="PHD"/>
    <property type="match status" value="1"/>
</dbReference>
<keyword evidence="3 6" id="KW-0863">Zinc-finger</keyword>
<dbReference type="GO" id="GO:0034472">
    <property type="term" value="P:snRNA 3'-end processing"/>
    <property type="evidence" value="ECO:0007669"/>
    <property type="project" value="TreeGrafter"/>
</dbReference>
<feature type="compositionally biased region" description="Acidic residues" evidence="8">
    <location>
        <begin position="1016"/>
        <end position="1026"/>
    </location>
</feature>
<dbReference type="SUPFAM" id="SSF57903">
    <property type="entry name" value="FYVE/PHD zinc finger"/>
    <property type="match status" value="1"/>
</dbReference>
<protein>
    <submittedName>
        <fullName evidence="10">PHD-type domain-containing protein</fullName>
    </submittedName>
</protein>
<dbReference type="PANTHER" id="PTHR13415">
    <property type="entry name" value="NUCLEAR FACTOR-RELATED"/>
    <property type="match status" value="1"/>
</dbReference>
<dbReference type="Pfam" id="PF15613">
    <property type="entry name" value="WSD"/>
    <property type="match status" value="1"/>
</dbReference>
<dbReference type="EnsemblMetazoa" id="CJA12989.1">
    <property type="protein sequence ID" value="CJA12989.1"/>
    <property type="gene ID" value="WBGene00132193"/>
</dbReference>
<evidence type="ECO:0000256" key="7">
    <source>
        <dbReference type="SAM" id="Coils"/>
    </source>
</evidence>
<feature type="compositionally biased region" description="Basic and acidic residues" evidence="8">
    <location>
        <begin position="1043"/>
        <end position="1055"/>
    </location>
</feature>
<evidence type="ECO:0000256" key="2">
    <source>
        <dbReference type="ARBA" id="ARBA00022723"/>
    </source>
</evidence>
<dbReference type="InterPro" id="IPR051776">
    <property type="entry name" value="Integrator_subunit_12"/>
</dbReference>
<keyword evidence="11" id="KW-1185">Reference proteome</keyword>
<name>A0A8R1DX80_CAEJA</name>
<feature type="compositionally biased region" description="Polar residues" evidence="8">
    <location>
        <begin position="113"/>
        <end position="123"/>
    </location>
</feature>
<feature type="compositionally biased region" description="Acidic residues" evidence="8">
    <location>
        <begin position="499"/>
        <end position="518"/>
    </location>
</feature>
<feature type="compositionally biased region" description="Basic and acidic residues" evidence="8">
    <location>
        <begin position="164"/>
        <end position="227"/>
    </location>
</feature>
<dbReference type="Gene3D" id="3.30.40.10">
    <property type="entry name" value="Zinc/RING finger domain, C3HC4 (zinc finger)"/>
    <property type="match status" value="1"/>
</dbReference>
<feature type="region of interest" description="Disordered" evidence="8">
    <location>
        <begin position="776"/>
        <end position="816"/>
    </location>
</feature>
<dbReference type="PROSITE" id="PS01359">
    <property type="entry name" value="ZF_PHD_1"/>
    <property type="match status" value="1"/>
</dbReference>
<dbReference type="InterPro" id="IPR028941">
    <property type="entry name" value="WHIM2_dom"/>
</dbReference>
<evidence type="ECO:0000256" key="4">
    <source>
        <dbReference type="ARBA" id="ARBA00022833"/>
    </source>
</evidence>
<dbReference type="PROSITE" id="PS50016">
    <property type="entry name" value="ZF_PHD_2"/>
    <property type="match status" value="1"/>
</dbReference>
<dbReference type="AlphaFoldDB" id="A0A8R1DX80"/>
<feature type="region of interest" description="Disordered" evidence="8">
    <location>
        <begin position="471"/>
        <end position="518"/>
    </location>
</feature>
<dbReference type="InterPro" id="IPR019786">
    <property type="entry name" value="Zinc_finger_PHD-type_CS"/>
</dbReference>
<dbReference type="InterPro" id="IPR013083">
    <property type="entry name" value="Znf_RING/FYVE/PHD"/>
</dbReference>
<dbReference type="Pfam" id="PF00628">
    <property type="entry name" value="PHD"/>
    <property type="match status" value="1"/>
</dbReference>
<evidence type="ECO:0000256" key="6">
    <source>
        <dbReference type="PROSITE-ProRule" id="PRU00146"/>
    </source>
</evidence>
<evidence type="ECO:0000313" key="10">
    <source>
        <dbReference type="EnsemblMetazoa" id="CJA12989.1"/>
    </source>
</evidence>
<dbReference type="GO" id="GO:0032039">
    <property type="term" value="C:integrator complex"/>
    <property type="evidence" value="ECO:0007669"/>
    <property type="project" value="TreeGrafter"/>
</dbReference>
<dbReference type="InterPro" id="IPR001965">
    <property type="entry name" value="Znf_PHD"/>
</dbReference>
<dbReference type="InterPro" id="IPR019787">
    <property type="entry name" value="Znf_PHD-finger"/>
</dbReference>
<evidence type="ECO:0000256" key="8">
    <source>
        <dbReference type="SAM" id="MobiDB-lite"/>
    </source>
</evidence>
<feature type="compositionally biased region" description="Basic and acidic residues" evidence="8">
    <location>
        <begin position="487"/>
        <end position="498"/>
    </location>
</feature>
<dbReference type="InterPro" id="IPR011011">
    <property type="entry name" value="Znf_FYVE_PHD"/>
</dbReference>
<reference evidence="10" key="2">
    <citation type="submission" date="2022-06" db="UniProtKB">
        <authorList>
            <consortium name="EnsemblMetazoa"/>
        </authorList>
    </citation>
    <scope>IDENTIFICATION</scope>
    <source>
        <strain evidence="10">DF5081</strain>
    </source>
</reference>
<feature type="compositionally biased region" description="Acidic residues" evidence="8">
    <location>
        <begin position="783"/>
        <end position="804"/>
    </location>
</feature>
<evidence type="ECO:0000256" key="3">
    <source>
        <dbReference type="ARBA" id="ARBA00022771"/>
    </source>
</evidence>
<evidence type="ECO:0000259" key="9">
    <source>
        <dbReference type="PROSITE" id="PS50016"/>
    </source>
</evidence>
<feature type="coiled-coil region" evidence="7">
    <location>
        <begin position="573"/>
        <end position="652"/>
    </location>
</feature>
<organism evidence="10 11">
    <name type="scientific">Caenorhabditis japonica</name>
    <dbReference type="NCBI Taxonomy" id="281687"/>
    <lineage>
        <taxon>Eukaryota</taxon>
        <taxon>Metazoa</taxon>
        <taxon>Ecdysozoa</taxon>
        <taxon>Nematoda</taxon>
        <taxon>Chromadorea</taxon>
        <taxon>Rhabditida</taxon>
        <taxon>Rhabditina</taxon>
        <taxon>Rhabditomorpha</taxon>
        <taxon>Rhabditoidea</taxon>
        <taxon>Rhabditidae</taxon>
        <taxon>Peloderinae</taxon>
        <taxon>Caenorhabditis</taxon>
    </lineage>
</organism>
<dbReference type="Proteomes" id="UP000005237">
    <property type="component" value="Unassembled WGS sequence"/>
</dbReference>
<feature type="domain" description="PHD-type" evidence="9">
    <location>
        <begin position="935"/>
        <end position="991"/>
    </location>
</feature>
<keyword evidence="5" id="KW-0539">Nucleus</keyword>
<feature type="region of interest" description="Disordered" evidence="8">
    <location>
        <begin position="999"/>
        <end position="1096"/>
    </location>
</feature>
<keyword evidence="4" id="KW-0862">Zinc</keyword>
<evidence type="ECO:0000256" key="5">
    <source>
        <dbReference type="ARBA" id="ARBA00023242"/>
    </source>
</evidence>
<reference evidence="11" key="1">
    <citation type="submission" date="2010-08" db="EMBL/GenBank/DDBJ databases">
        <authorList>
            <consortium name="Caenorhabditis japonica Sequencing Consortium"/>
            <person name="Wilson R.K."/>
        </authorList>
    </citation>
    <scope>NUCLEOTIDE SEQUENCE [LARGE SCALE GENOMIC DNA]</scope>
    <source>
        <strain evidence="11">DF5081</strain>
    </source>
</reference>
<dbReference type="PANTHER" id="PTHR13415:SF2">
    <property type="entry name" value="INTEGRATOR COMPLEX SUBUNIT 12"/>
    <property type="match status" value="1"/>
</dbReference>
<feature type="region of interest" description="Disordered" evidence="8">
    <location>
        <begin position="109"/>
        <end position="246"/>
    </location>
</feature>
<dbReference type="GO" id="GO:0008270">
    <property type="term" value="F:zinc ion binding"/>
    <property type="evidence" value="ECO:0007669"/>
    <property type="project" value="UniProtKB-KW"/>
</dbReference>
<feature type="compositionally biased region" description="Acidic residues" evidence="8">
    <location>
        <begin position="133"/>
        <end position="144"/>
    </location>
</feature>
<accession>A0A8R1DX80</accession>
<keyword evidence="7" id="KW-0175">Coiled coil</keyword>